<dbReference type="NCBIfam" id="NF033519">
    <property type="entry name" value="transpos_ISAzo13"/>
    <property type="match status" value="1"/>
</dbReference>
<protein>
    <submittedName>
        <fullName evidence="1">DDE family transposase</fullName>
    </submittedName>
</protein>
<dbReference type="InterPro" id="IPR011518">
    <property type="entry name" value="Transposase_36"/>
</dbReference>
<name>A0A560EFI9_9PROT</name>
<sequence length="302" mass="33718">MAPLLWTAKSLRNLAAGLRDLGHRIAHNVVADLLRDMGYSLQANRKTLEGSNHPDRDAQFGYINEQVKAALAANQPAISVDTKKKELVGDFRNAGREYHPKGRPEPVRVHDFIIPELGRAAPYGVYDIANNAGWVSVGIDHDTASFAVNAIRTWWRKMGSERFPNASQLVITADGGGSNGTRVRLWKRELQALADELGIPITVCHLPPGTSKWNKIEHRLFSFITQNWRGRPLVSYQAIVQLIAATTTDAGLKVQAEIDTNTYPAGIKITDAEMDEINIRRHDFHGEWNYTISPNTPTRLKR</sequence>
<accession>A0A560EFI9</accession>
<gene>
    <name evidence="1" type="ORF">FBZ89_1771</name>
</gene>
<dbReference type="EMBL" id="VITN01000077">
    <property type="protein sequence ID" value="TWB08132.1"/>
    <property type="molecule type" value="Genomic_DNA"/>
</dbReference>
<organism evidence="1 2">
    <name type="scientific">Nitrospirillum amazonense</name>
    <dbReference type="NCBI Taxonomy" id="28077"/>
    <lineage>
        <taxon>Bacteria</taxon>
        <taxon>Pseudomonadati</taxon>
        <taxon>Pseudomonadota</taxon>
        <taxon>Alphaproteobacteria</taxon>
        <taxon>Rhodospirillales</taxon>
        <taxon>Azospirillaceae</taxon>
        <taxon>Nitrospirillum</taxon>
    </lineage>
</organism>
<proteinExistence type="predicted"/>
<evidence type="ECO:0000313" key="2">
    <source>
        <dbReference type="Proteomes" id="UP000319859"/>
    </source>
</evidence>
<dbReference type="AlphaFoldDB" id="A0A560EFI9"/>
<dbReference type="Pfam" id="PF07592">
    <property type="entry name" value="DDE_Tnp_ISAZ013"/>
    <property type="match status" value="1"/>
</dbReference>
<comment type="caution">
    <text evidence="1">The sequence shown here is derived from an EMBL/GenBank/DDBJ whole genome shotgun (WGS) entry which is preliminary data.</text>
</comment>
<reference evidence="1 2" key="1">
    <citation type="submission" date="2019-06" db="EMBL/GenBank/DDBJ databases">
        <title>Genomic Encyclopedia of Type Strains, Phase IV (KMG-V): Genome sequencing to study the core and pangenomes of soil and plant-associated prokaryotes.</title>
        <authorList>
            <person name="Whitman W."/>
        </authorList>
    </citation>
    <scope>NUCLEOTIDE SEQUENCE [LARGE SCALE GENOMIC DNA]</scope>
    <source>
        <strain evidence="1 2">BR 11880</strain>
    </source>
</reference>
<dbReference type="Proteomes" id="UP000319859">
    <property type="component" value="Unassembled WGS sequence"/>
</dbReference>
<evidence type="ECO:0000313" key="1">
    <source>
        <dbReference type="EMBL" id="TWB08132.1"/>
    </source>
</evidence>